<keyword evidence="3" id="KW-1185">Reference proteome</keyword>
<dbReference type="Proteomes" id="UP000617402">
    <property type="component" value="Unassembled WGS sequence"/>
</dbReference>
<keyword evidence="1" id="KW-1133">Transmembrane helix</keyword>
<protein>
    <submittedName>
        <fullName evidence="2">Uncharacterized protein</fullName>
    </submittedName>
</protein>
<dbReference type="EMBL" id="JACVHF010000010">
    <property type="protein sequence ID" value="MBC9785086.1"/>
    <property type="molecule type" value="Genomic_DNA"/>
</dbReference>
<evidence type="ECO:0000313" key="3">
    <source>
        <dbReference type="Proteomes" id="UP000617402"/>
    </source>
</evidence>
<accession>A0ABR7T368</accession>
<comment type="caution">
    <text evidence="2">The sequence shown here is derived from an EMBL/GenBank/DDBJ whole genome shotgun (WGS) entry which is preliminary data.</text>
</comment>
<evidence type="ECO:0000313" key="2">
    <source>
        <dbReference type="EMBL" id="MBC9785086.1"/>
    </source>
</evidence>
<proteinExistence type="predicted"/>
<sequence>MLIIGTFEHSFELEQALAVLEHSGITRKNIMVVPMDTVPKNPNQFLSKPRDLYSNGIEVGIACATASAVLGTTLGFSYTWGPILWGLFGAFIGFSVGFGLYLYINRRIHRRHAGKLPDVSVIIQCTEGQAVLVTETMWEFGVLTVGRTLEPSKSDTSIGNN</sequence>
<feature type="transmembrane region" description="Helical" evidence="1">
    <location>
        <begin position="83"/>
        <end position="104"/>
    </location>
</feature>
<feature type="transmembrane region" description="Helical" evidence="1">
    <location>
        <begin position="57"/>
        <end position="77"/>
    </location>
</feature>
<organism evidence="2 3">
    <name type="scientific">Heliobacterium chlorum</name>
    <dbReference type="NCBI Taxonomy" id="2698"/>
    <lineage>
        <taxon>Bacteria</taxon>
        <taxon>Bacillati</taxon>
        <taxon>Bacillota</taxon>
        <taxon>Clostridia</taxon>
        <taxon>Eubacteriales</taxon>
        <taxon>Heliobacteriaceae</taxon>
        <taxon>Heliobacterium</taxon>
    </lineage>
</organism>
<keyword evidence="1" id="KW-0812">Transmembrane</keyword>
<name>A0ABR7T368_HELCL</name>
<dbReference type="RefSeq" id="WP_188040580.1">
    <property type="nucleotide sequence ID" value="NZ_JACVHF010000010.1"/>
</dbReference>
<keyword evidence="1" id="KW-0472">Membrane</keyword>
<gene>
    <name evidence="2" type="ORF">H1S01_11260</name>
</gene>
<evidence type="ECO:0000256" key="1">
    <source>
        <dbReference type="SAM" id="Phobius"/>
    </source>
</evidence>
<reference evidence="2 3" key="1">
    <citation type="submission" date="2020-07" db="EMBL/GenBank/DDBJ databases">
        <title>Draft whole-genome sequence of Heliobacterium chlorum DSM 3682, type strain.</title>
        <authorList>
            <person name="Kyndt J.A."/>
            <person name="Meyer T.E."/>
            <person name="Imhoff J.F."/>
        </authorList>
    </citation>
    <scope>NUCLEOTIDE SEQUENCE [LARGE SCALE GENOMIC DNA]</scope>
    <source>
        <strain evidence="2 3">DSM 3682</strain>
    </source>
</reference>